<evidence type="ECO:0000259" key="2">
    <source>
        <dbReference type="Pfam" id="PF03749"/>
    </source>
</evidence>
<dbReference type="HAMAP" id="MF_00095">
    <property type="entry name" value="SfsA"/>
    <property type="match status" value="1"/>
</dbReference>
<dbReference type="Pfam" id="PF17746">
    <property type="entry name" value="SfsA_N"/>
    <property type="match status" value="1"/>
</dbReference>
<feature type="domain" description="Sugar fermentation stimulation protein C-terminal" evidence="2">
    <location>
        <begin position="84"/>
        <end position="231"/>
    </location>
</feature>
<accession>A0A9D2N1G3</accession>
<organism evidence="4 5">
    <name type="scientific">Candidatus Enterocloster excrementipullorum</name>
    <dbReference type="NCBI Taxonomy" id="2838559"/>
    <lineage>
        <taxon>Bacteria</taxon>
        <taxon>Bacillati</taxon>
        <taxon>Bacillota</taxon>
        <taxon>Clostridia</taxon>
        <taxon>Lachnospirales</taxon>
        <taxon>Lachnospiraceae</taxon>
        <taxon>Enterocloster</taxon>
    </lineage>
</organism>
<protein>
    <recommendedName>
        <fullName evidence="1">Sugar fermentation stimulation protein homolog</fullName>
    </recommendedName>
</protein>
<evidence type="ECO:0000313" key="4">
    <source>
        <dbReference type="EMBL" id="HJC06346.1"/>
    </source>
</evidence>
<dbReference type="PANTHER" id="PTHR30545">
    <property type="entry name" value="SUGAR FERMENTATION STIMULATION PROTEIN A"/>
    <property type="match status" value="1"/>
</dbReference>
<dbReference type="Proteomes" id="UP000823910">
    <property type="component" value="Unassembled WGS sequence"/>
</dbReference>
<dbReference type="CDD" id="cd22359">
    <property type="entry name" value="SfsA-like_bacterial"/>
    <property type="match status" value="1"/>
</dbReference>
<dbReference type="PANTHER" id="PTHR30545:SF2">
    <property type="entry name" value="SUGAR FERMENTATION STIMULATION PROTEIN A"/>
    <property type="match status" value="1"/>
</dbReference>
<comment type="caution">
    <text evidence="4">The sequence shown here is derived from an EMBL/GenBank/DDBJ whole genome shotgun (WGS) entry which is preliminary data.</text>
</comment>
<dbReference type="InterPro" id="IPR005224">
    <property type="entry name" value="SfsA"/>
</dbReference>
<gene>
    <name evidence="1 4" type="primary">sfsA</name>
    <name evidence="4" type="ORF">H9704_09355</name>
</gene>
<evidence type="ECO:0000259" key="3">
    <source>
        <dbReference type="Pfam" id="PF17746"/>
    </source>
</evidence>
<reference evidence="4" key="1">
    <citation type="journal article" date="2021" name="PeerJ">
        <title>Extensive microbial diversity within the chicken gut microbiome revealed by metagenomics and culture.</title>
        <authorList>
            <person name="Gilroy R."/>
            <person name="Ravi A."/>
            <person name="Getino M."/>
            <person name="Pursley I."/>
            <person name="Horton D.L."/>
            <person name="Alikhan N.F."/>
            <person name="Baker D."/>
            <person name="Gharbi K."/>
            <person name="Hall N."/>
            <person name="Watson M."/>
            <person name="Adriaenssens E.M."/>
            <person name="Foster-Nyarko E."/>
            <person name="Jarju S."/>
            <person name="Secka A."/>
            <person name="Antonio M."/>
            <person name="Oren A."/>
            <person name="Chaudhuri R.R."/>
            <person name="La Ragione R."/>
            <person name="Hildebrand F."/>
            <person name="Pallen M.J."/>
        </authorList>
    </citation>
    <scope>NUCLEOTIDE SEQUENCE</scope>
    <source>
        <strain evidence="4">CHK180-15479</strain>
    </source>
</reference>
<name>A0A9D2N1G3_9FIRM</name>
<dbReference type="EMBL" id="DWWT01000044">
    <property type="protein sequence ID" value="HJC06346.1"/>
    <property type="molecule type" value="Genomic_DNA"/>
</dbReference>
<dbReference type="Pfam" id="PF03749">
    <property type="entry name" value="SfsA"/>
    <property type="match status" value="1"/>
</dbReference>
<proteinExistence type="inferred from homology"/>
<dbReference type="AlphaFoldDB" id="A0A9D2N1G3"/>
<evidence type="ECO:0000256" key="1">
    <source>
        <dbReference type="HAMAP-Rule" id="MF_00095"/>
    </source>
</evidence>
<reference evidence="4" key="2">
    <citation type="submission" date="2021-04" db="EMBL/GenBank/DDBJ databases">
        <authorList>
            <person name="Gilroy R."/>
        </authorList>
    </citation>
    <scope>NUCLEOTIDE SEQUENCE</scope>
    <source>
        <strain evidence="4">CHK180-15479</strain>
    </source>
</reference>
<dbReference type="NCBIfam" id="TIGR00230">
    <property type="entry name" value="sfsA"/>
    <property type="match status" value="1"/>
</dbReference>
<dbReference type="GO" id="GO:0003677">
    <property type="term" value="F:DNA binding"/>
    <property type="evidence" value="ECO:0007669"/>
    <property type="project" value="InterPro"/>
</dbReference>
<dbReference type="InterPro" id="IPR041465">
    <property type="entry name" value="SfsA_N"/>
</dbReference>
<comment type="similarity">
    <text evidence="1">Belongs to the SfsA family.</text>
</comment>
<dbReference type="Gene3D" id="2.40.50.580">
    <property type="match status" value="1"/>
</dbReference>
<feature type="domain" description="SfsA N-terminal OB" evidence="3">
    <location>
        <begin position="12"/>
        <end position="79"/>
    </location>
</feature>
<evidence type="ECO:0000313" key="5">
    <source>
        <dbReference type="Proteomes" id="UP000823910"/>
    </source>
</evidence>
<dbReference type="Gene3D" id="3.40.1350.60">
    <property type="match status" value="1"/>
</dbReference>
<sequence length="243" mass="27446">MRYEHIKEGRFISRPNRFIAHVDIDGQDIVCHVKNTGRCRELLLPGVPVLLEYHPKAALAGRKTSYDLVAVRKGDLLINMDSQAPNQAAWEWIHRQPLLETEKGVYFSPADIRREVSHGDSRFDLSFVLKDPAGKQPDRPAFMEVKGVTLEEERTALFPDAPTERGVKHLRGLIRAREEGFEAYVLFLIQMKGIRRFSPNDRTHPAFGEALRDADRAGVHILALDCLVTSDGMTADLPVPVML</sequence>
<dbReference type="InterPro" id="IPR040452">
    <property type="entry name" value="SfsA_C"/>
</dbReference>